<dbReference type="AlphaFoldDB" id="A0A3D8QQ30"/>
<keyword evidence="1" id="KW-0472">Membrane</keyword>
<proteinExistence type="predicted"/>
<keyword evidence="1" id="KW-1133">Transmembrane helix</keyword>
<keyword evidence="3" id="KW-1185">Reference proteome</keyword>
<protein>
    <submittedName>
        <fullName evidence="2">Uncharacterized protein</fullName>
    </submittedName>
</protein>
<comment type="caution">
    <text evidence="2">The sequence shown here is derived from an EMBL/GenBank/DDBJ whole genome shotgun (WGS) entry which is preliminary data.</text>
</comment>
<name>A0A3D8QQ30_9HELO</name>
<evidence type="ECO:0000256" key="1">
    <source>
        <dbReference type="SAM" id="Phobius"/>
    </source>
</evidence>
<dbReference type="OrthoDB" id="4497263at2759"/>
<organism evidence="2 3">
    <name type="scientific">Coleophoma cylindrospora</name>
    <dbReference type="NCBI Taxonomy" id="1849047"/>
    <lineage>
        <taxon>Eukaryota</taxon>
        <taxon>Fungi</taxon>
        <taxon>Dikarya</taxon>
        <taxon>Ascomycota</taxon>
        <taxon>Pezizomycotina</taxon>
        <taxon>Leotiomycetes</taxon>
        <taxon>Helotiales</taxon>
        <taxon>Dermateaceae</taxon>
        <taxon>Coleophoma</taxon>
    </lineage>
</organism>
<dbReference type="EMBL" id="PDLM01000013">
    <property type="protein sequence ID" value="RDW63750.1"/>
    <property type="molecule type" value="Genomic_DNA"/>
</dbReference>
<keyword evidence="1" id="KW-0812">Transmembrane</keyword>
<accession>A0A3D8QQ30</accession>
<sequence>MATTAAPTSIVYNIPEVNSGTTTSWIPLTTAWPSLTGCESSFLLYPGQPSPVAWDPGYGLFGGTPRCLPPAATTWHEQDHQGGDLFTFISIRPILEIEVNSNCDYRNYDLHGGQPGRAVGTCTSPLTPGQTITYLASNAGFNSTTIDSSTYMSGVAIRGWNIATSTTLPPSNITNTSQSCSGLSRGAKGGIGASVAIGGIGIMALIWAFFLLRRRPTGINFAAVPLIEEHPKTVAEMAAQQRATELPST</sequence>
<dbReference type="STRING" id="1849047.A0A3D8QQ30"/>
<evidence type="ECO:0000313" key="3">
    <source>
        <dbReference type="Proteomes" id="UP000256645"/>
    </source>
</evidence>
<reference evidence="2 3" key="1">
    <citation type="journal article" date="2018" name="IMA Fungus">
        <title>IMA Genome-F 9: Draft genome sequence of Annulohypoxylon stygium, Aspergillus mulundensis, Berkeleyomyces basicola (syn. Thielaviopsis basicola), Ceratocystis smalleyi, two Cercospora beticola strains, Coleophoma cylindrospora, Fusarium fracticaudum, Phialophora cf. hyalina, and Morchella septimelata.</title>
        <authorList>
            <person name="Wingfield B.D."/>
            <person name="Bills G.F."/>
            <person name="Dong Y."/>
            <person name="Huang W."/>
            <person name="Nel W.J."/>
            <person name="Swalarsk-Parry B.S."/>
            <person name="Vaghefi N."/>
            <person name="Wilken P.M."/>
            <person name="An Z."/>
            <person name="de Beer Z.W."/>
            <person name="De Vos L."/>
            <person name="Chen L."/>
            <person name="Duong T.A."/>
            <person name="Gao Y."/>
            <person name="Hammerbacher A."/>
            <person name="Kikkert J.R."/>
            <person name="Li Y."/>
            <person name="Li H."/>
            <person name="Li K."/>
            <person name="Li Q."/>
            <person name="Liu X."/>
            <person name="Ma X."/>
            <person name="Naidoo K."/>
            <person name="Pethybridge S.J."/>
            <person name="Sun J."/>
            <person name="Steenkamp E.T."/>
            <person name="van der Nest M.A."/>
            <person name="van Wyk S."/>
            <person name="Wingfield M.J."/>
            <person name="Xiong C."/>
            <person name="Yue Q."/>
            <person name="Zhang X."/>
        </authorList>
    </citation>
    <scope>NUCLEOTIDE SEQUENCE [LARGE SCALE GENOMIC DNA]</scope>
    <source>
        <strain evidence="2 3">BP6252</strain>
    </source>
</reference>
<evidence type="ECO:0000313" key="2">
    <source>
        <dbReference type="EMBL" id="RDW63750.1"/>
    </source>
</evidence>
<gene>
    <name evidence="2" type="ORF">BP6252_11295</name>
</gene>
<dbReference type="Proteomes" id="UP000256645">
    <property type="component" value="Unassembled WGS sequence"/>
</dbReference>
<feature type="transmembrane region" description="Helical" evidence="1">
    <location>
        <begin position="190"/>
        <end position="212"/>
    </location>
</feature>